<keyword evidence="1" id="KW-0863">Zinc-finger</keyword>
<name>A0A077WSM4_9FUNG</name>
<feature type="domain" description="CCHC-type" evidence="3">
    <location>
        <begin position="249"/>
        <end position="265"/>
    </location>
</feature>
<dbReference type="GO" id="GO:0008270">
    <property type="term" value="F:zinc ion binding"/>
    <property type="evidence" value="ECO:0007669"/>
    <property type="project" value="UniProtKB-KW"/>
</dbReference>
<dbReference type="Pfam" id="PF03732">
    <property type="entry name" value="Retrotrans_gag"/>
    <property type="match status" value="1"/>
</dbReference>
<accession>A0A077WSM4</accession>
<dbReference type="InterPro" id="IPR036875">
    <property type="entry name" value="Znf_CCHC_sf"/>
</dbReference>
<feature type="region of interest" description="Disordered" evidence="2">
    <location>
        <begin position="257"/>
        <end position="279"/>
    </location>
</feature>
<gene>
    <name evidence="4" type="ORF">LRAMOSA11017</name>
</gene>
<reference evidence="4" key="1">
    <citation type="journal article" date="2014" name="Genome Announc.">
        <title>De novo whole-genome sequence and genome annotation of Lichtheimia ramosa.</title>
        <authorList>
            <person name="Linde J."/>
            <person name="Schwartze V."/>
            <person name="Binder U."/>
            <person name="Lass-Florl C."/>
            <person name="Voigt K."/>
            <person name="Horn F."/>
        </authorList>
    </citation>
    <scope>NUCLEOTIDE SEQUENCE</scope>
    <source>
        <strain evidence="4">JMRC FSU:6197</strain>
    </source>
</reference>
<dbReference type="InterPro" id="IPR005162">
    <property type="entry name" value="Retrotrans_gag_dom"/>
</dbReference>
<evidence type="ECO:0000259" key="3">
    <source>
        <dbReference type="PROSITE" id="PS50158"/>
    </source>
</evidence>
<dbReference type="InterPro" id="IPR001878">
    <property type="entry name" value="Znf_CCHC"/>
</dbReference>
<dbReference type="PANTHER" id="PTHR33223">
    <property type="entry name" value="CCHC-TYPE DOMAIN-CONTAINING PROTEIN"/>
    <property type="match status" value="1"/>
</dbReference>
<sequence>MPKDTGVTSNTMFKTDASLSKFLAKPKHFKGDEDENPLRWLKRINRIRKGVPMGDLQCLTMAGSYLTGAAESWWEMVEDDVADWAQFERMFRARFAGKDKHHIWWHKIESRQQMAGETVDEVANDLKEYFELLEVVDDGIRIRHLLKALRESISYELEQRATLSTYEEVVREARKLEMVQSKYGRGDTSSLGISSTVARNQVGSEISPSESASANVQSGSLSSQISALANEIQALKINMVDARRSRGLRCWNCGAEGHKRDQCPKPVQAIDQGKDNGRH</sequence>
<dbReference type="GO" id="GO:0003676">
    <property type="term" value="F:nucleic acid binding"/>
    <property type="evidence" value="ECO:0007669"/>
    <property type="project" value="InterPro"/>
</dbReference>
<dbReference type="SUPFAM" id="SSF57756">
    <property type="entry name" value="Retrovirus zinc finger-like domains"/>
    <property type="match status" value="1"/>
</dbReference>
<protein>
    <recommendedName>
        <fullName evidence="3">CCHC-type domain-containing protein</fullName>
    </recommendedName>
</protein>
<evidence type="ECO:0000256" key="2">
    <source>
        <dbReference type="SAM" id="MobiDB-lite"/>
    </source>
</evidence>
<evidence type="ECO:0000256" key="1">
    <source>
        <dbReference type="PROSITE-ProRule" id="PRU00047"/>
    </source>
</evidence>
<dbReference type="PROSITE" id="PS50158">
    <property type="entry name" value="ZF_CCHC"/>
    <property type="match status" value="1"/>
</dbReference>
<dbReference type="PANTHER" id="PTHR33223:SF6">
    <property type="entry name" value="CCHC-TYPE DOMAIN-CONTAINING PROTEIN"/>
    <property type="match status" value="1"/>
</dbReference>
<dbReference type="EMBL" id="LK023334">
    <property type="protein sequence ID" value="CDS09657.1"/>
    <property type="molecule type" value="Genomic_DNA"/>
</dbReference>
<dbReference type="Gene3D" id="4.10.60.10">
    <property type="entry name" value="Zinc finger, CCHC-type"/>
    <property type="match status" value="1"/>
</dbReference>
<keyword evidence="1" id="KW-0479">Metal-binding</keyword>
<dbReference type="Pfam" id="PF00098">
    <property type="entry name" value="zf-CCHC"/>
    <property type="match status" value="1"/>
</dbReference>
<keyword evidence="1" id="KW-0862">Zinc</keyword>
<dbReference type="OrthoDB" id="2277233at2759"/>
<evidence type="ECO:0000313" key="4">
    <source>
        <dbReference type="EMBL" id="CDS09657.1"/>
    </source>
</evidence>
<dbReference type="AlphaFoldDB" id="A0A077WSM4"/>
<proteinExistence type="predicted"/>
<dbReference type="SMART" id="SM00343">
    <property type="entry name" value="ZnF_C2HC"/>
    <property type="match status" value="1"/>
</dbReference>
<organism evidence="4">
    <name type="scientific">Lichtheimia ramosa</name>
    <dbReference type="NCBI Taxonomy" id="688394"/>
    <lineage>
        <taxon>Eukaryota</taxon>
        <taxon>Fungi</taxon>
        <taxon>Fungi incertae sedis</taxon>
        <taxon>Mucoromycota</taxon>
        <taxon>Mucoromycotina</taxon>
        <taxon>Mucoromycetes</taxon>
        <taxon>Mucorales</taxon>
        <taxon>Lichtheimiaceae</taxon>
        <taxon>Lichtheimia</taxon>
    </lineage>
</organism>